<name>A0A6J7S3G2_9ZZZZ</name>
<reference evidence="1" key="1">
    <citation type="submission" date="2020-05" db="EMBL/GenBank/DDBJ databases">
        <authorList>
            <person name="Chiriac C."/>
            <person name="Salcher M."/>
            <person name="Ghai R."/>
            <person name="Kavagutti S V."/>
        </authorList>
    </citation>
    <scope>NUCLEOTIDE SEQUENCE</scope>
</reference>
<protein>
    <submittedName>
        <fullName evidence="1">Unannotated protein</fullName>
    </submittedName>
</protein>
<dbReference type="EMBL" id="CAFBPX010000138">
    <property type="protein sequence ID" value="CAB5035566.1"/>
    <property type="molecule type" value="Genomic_DNA"/>
</dbReference>
<gene>
    <name evidence="1" type="ORF">UFOPK4175_00817</name>
</gene>
<evidence type="ECO:0000313" key="1">
    <source>
        <dbReference type="EMBL" id="CAB5035566.1"/>
    </source>
</evidence>
<proteinExistence type="predicted"/>
<sequence length="316" mass="35084">MNVAKDRCQHDGALCVALDTVKEVLKPRDCTLHNLCRLQNEGENQFAGAELVADLLHCRQQDLVECWDGADLLNRGVDPVLNAFLAAAQDVEVERLFGLHSFGRVRLLCLRVLATTRFKVVDEKFERVFAAVEDEIIGQGAFLVGDLAVRGDVVGVDHRQVEAGVNAMVEEDRVEYGAGAGGDAERDVRDSKRGLDAGDLSFDPADAFDRLDRRWAPLFVTSRQRESQRVEDQQLRVEAVFVAAKLLKPQRDLDLALGCLRHPDLIDRQRDHCRTVLDGHRYDGVELVAAGLKVDRVDDCAARDLVERGGDHGRLG</sequence>
<accession>A0A6J7S3G2</accession>
<dbReference type="AlphaFoldDB" id="A0A6J7S3G2"/>
<organism evidence="1">
    <name type="scientific">freshwater metagenome</name>
    <dbReference type="NCBI Taxonomy" id="449393"/>
    <lineage>
        <taxon>unclassified sequences</taxon>
        <taxon>metagenomes</taxon>
        <taxon>ecological metagenomes</taxon>
    </lineage>
</organism>